<sequence length="514" mass="61208">MTNEQTDNLFTLIKSLSPSEKRQFSLYVGRIGVNSDSKFLNLFKVMAREKKYDEKVILANTKISKQQLSNIKAHLYKQILISLRLNPAHQSIPVFIREQLDFASILYRKGLYKQSLKLLDKVKATALHYEEKSALYEILEWEKIIESQYITRSIQNRAETLIRETEDLIYLNVIANKLSNLSLGLYGIYLKRGYARTEKEAMEIKNYFQDKMPDFEFSRLGFREKLWLYKSHLWFNFISQDFLACYRYSKKWIELFNENPHLIRIHPILYLKGNHYLLESLFYLNHVKVFEKVLVDLETTLKDPKIPDDDNTAALSFIYLYSNKLNLRFMKGEFSGGEILVEKILKRIKKFETRIDAHHIMVFYYKIASLYFGDGNNKKCIEFLGKIINNNTLEMREDLMCFSRILNLVAHYEAGLDYHLEHLIKSTYKFLIRMNDLHEVQKEMIKFLRNLPEISPLDIKDEFRKLHATLKQYEDHPFERRAFLYLDIISWLESKIEEHPIADVIESKYKVLSR</sequence>
<dbReference type="EMBL" id="JH594606">
    <property type="protein sequence ID" value="EHQ01303.1"/>
    <property type="molecule type" value="Genomic_DNA"/>
</dbReference>
<dbReference type="HOGENOM" id="CLU_529711_0_0_10"/>
<gene>
    <name evidence="1" type="ORF">Gilli_0591</name>
</gene>
<dbReference type="eggNOG" id="COG0535">
    <property type="taxonomic scope" value="Bacteria"/>
</dbReference>
<dbReference type="Proteomes" id="UP000003844">
    <property type="component" value="Unassembled WGS sequence"/>
</dbReference>
<reference evidence="2" key="1">
    <citation type="journal article" date="2012" name="Stand. Genomic Sci.">
        <title>Genome sequence of the Antarctic rhodopsins-containing flavobacterium Gillisia limnaea type strain (R-8282(T)).</title>
        <authorList>
            <person name="Riedel T."/>
            <person name="Held B."/>
            <person name="Nolan M."/>
            <person name="Lucas S."/>
            <person name="Lapidus A."/>
            <person name="Tice H."/>
            <person name="Del Rio T.G."/>
            <person name="Cheng J.F."/>
            <person name="Han C."/>
            <person name="Tapia R."/>
            <person name="Goodwin L.A."/>
            <person name="Pitluck S."/>
            <person name="Liolios K."/>
            <person name="Mavromatis K."/>
            <person name="Pagani I."/>
            <person name="Ivanova N."/>
            <person name="Mikhailova N."/>
            <person name="Pati A."/>
            <person name="Chen A."/>
            <person name="Palaniappan K."/>
            <person name="Land M."/>
            <person name="Rohde M."/>
            <person name="Tindall B.J."/>
            <person name="Detter J.C."/>
            <person name="Goker M."/>
            <person name="Bristow J."/>
            <person name="Eisen J.A."/>
            <person name="Markowitz V."/>
            <person name="Hugenholtz P."/>
            <person name="Kyrpides N.C."/>
            <person name="Klenk H.P."/>
            <person name="Woyke T."/>
        </authorList>
    </citation>
    <scope>NUCLEOTIDE SEQUENCE [LARGE SCALE GENOMIC DNA]</scope>
    <source>
        <strain evidence="2">DSM 15749 / LMG 21470 / R-8282</strain>
    </source>
</reference>
<dbReference type="STRING" id="865937.Gilli_0591"/>
<dbReference type="AlphaFoldDB" id="H2BZW1"/>
<accession>H2BZW1</accession>
<organism evidence="1 2">
    <name type="scientific">Gillisia limnaea (strain DSM 15749 / LMG 21470 / R-8282)</name>
    <dbReference type="NCBI Taxonomy" id="865937"/>
    <lineage>
        <taxon>Bacteria</taxon>
        <taxon>Pseudomonadati</taxon>
        <taxon>Bacteroidota</taxon>
        <taxon>Flavobacteriia</taxon>
        <taxon>Flavobacteriales</taxon>
        <taxon>Flavobacteriaceae</taxon>
        <taxon>Gillisia</taxon>
    </lineage>
</organism>
<evidence type="ECO:0000313" key="1">
    <source>
        <dbReference type="EMBL" id="EHQ01303.1"/>
    </source>
</evidence>
<name>H2BZW1_GILLR</name>
<keyword evidence="2" id="KW-1185">Reference proteome</keyword>
<dbReference type="OrthoDB" id="714416at2"/>
<proteinExistence type="predicted"/>
<evidence type="ECO:0000313" key="2">
    <source>
        <dbReference type="Proteomes" id="UP000003844"/>
    </source>
</evidence>
<protein>
    <submittedName>
        <fullName evidence="1">Uncharacterized protein</fullName>
    </submittedName>
</protein>
<dbReference type="RefSeq" id="WP_006987627.1">
    <property type="nucleotide sequence ID" value="NZ_JH594606.1"/>
</dbReference>